<dbReference type="AlphaFoldDB" id="A0A426FZS6"/>
<comment type="caution">
    <text evidence="2">The sequence shown here is derived from an EMBL/GenBank/DDBJ whole genome shotgun (WGS) entry which is preliminary data.</text>
</comment>
<organism evidence="2 3">
    <name type="scientific">Streptococcus suis</name>
    <dbReference type="NCBI Taxonomy" id="1307"/>
    <lineage>
        <taxon>Bacteria</taxon>
        <taxon>Bacillati</taxon>
        <taxon>Bacillota</taxon>
        <taxon>Bacilli</taxon>
        <taxon>Lactobacillales</taxon>
        <taxon>Streptococcaceae</taxon>
        <taxon>Streptococcus</taxon>
    </lineage>
</organism>
<dbReference type="InterPro" id="IPR001387">
    <property type="entry name" value="Cro/C1-type_HTH"/>
</dbReference>
<evidence type="ECO:0000313" key="3">
    <source>
        <dbReference type="Proteomes" id="UP000278566"/>
    </source>
</evidence>
<dbReference type="PROSITE" id="PS50943">
    <property type="entry name" value="HTH_CROC1"/>
    <property type="match status" value="1"/>
</dbReference>
<sequence>MRLTFNKYVEKFFYNKFFSHISHYIETNLDSIIIKSNINRPDYISLYDFTIRKVLSTVNDGDKLKSYFQVVGNLEVGETTRYSNEIDNGECWFVVIANYKLDGGIKDFSIEKISDPDSVNIPKAEFTENFVPIISSKNFDNIASQTLEFFQTDSIQVPKPINLKGFLNKLGLRLLEKKLSSDNSVLGGVVFKDTKVAVYDLVNGTKEILDVEKGTIIIDPDILTFRNQGSYNNTVVHECVHWLLHRYYQEVRILLEQDYVPSIKKISFEGNIEWTEEDWMEWHANSIAPRILMPRSTTKQKVNELFTTYSLKYDPTSRINMFERIIDDIAEFFQVSRLAAKIRLQQLGYHEFEGIYNFVGDQYLRSYSCELRAMSSNQSFTISFANACMLNWTNEHFRELMDSNRYVYVDSHFCLNNSKYVTMVEFGKYEMTDYAYQHMDECCLVFDLSYKYDNKKSISITSFNDYIMYRGKTTTEIIVDFSDYLNVVGNNAEIKDGKIFQELQSILDELPRSFPKTLVYHRERKNITQEKLEEVSLISVSTIRRLETKSDAAHSLEKLMALTLGMKLFPDLSFDLIDKSGTNFRNDVLYHTGYKMVLRNFYHLGAFECNELAKSLGLPEFLGK</sequence>
<protein>
    <submittedName>
        <fullName evidence="2">ImmA/IrrE family metallo-endopeptidase</fullName>
    </submittedName>
</protein>
<name>A0A426FZS6_STRSU</name>
<dbReference type="GO" id="GO:0003677">
    <property type="term" value="F:DNA binding"/>
    <property type="evidence" value="ECO:0007669"/>
    <property type="project" value="InterPro"/>
</dbReference>
<evidence type="ECO:0000259" key="1">
    <source>
        <dbReference type="PROSITE" id="PS50943"/>
    </source>
</evidence>
<accession>A0A426FZS6</accession>
<dbReference type="EMBL" id="RRZO01000112">
    <property type="protein sequence ID" value="RRN48111.1"/>
    <property type="molecule type" value="Genomic_DNA"/>
</dbReference>
<feature type="domain" description="HTH cro/C1-type" evidence="1">
    <location>
        <begin position="518"/>
        <end position="548"/>
    </location>
</feature>
<dbReference type="Gene3D" id="1.10.260.40">
    <property type="entry name" value="lambda repressor-like DNA-binding domains"/>
    <property type="match status" value="1"/>
</dbReference>
<dbReference type="Proteomes" id="UP000278566">
    <property type="component" value="Unassembled WGS sequence"/>
</dbReference>
<proteinExistence type="predicted"/>
<dbReference type="CDD" id="cd00093">
    <property type="entry name" value="HTH_XRE"/>
    <property type="match status" value="1"/>
</dbReference>
<dbReference type="RefSeq" id="WP_125065827.1">
    <property type="nucleotide sequence ID" value="NZ_RRZO01000112.1"/>
</dbReference>
<reference evidence="2 3" key="1">
    <citation type="submission" date="2018-11" db="EMBL/GenBank/DDBJ databases">
        <title>Changes in penicillin susceptibility of Streptococcus suis isolates by amino acid alterations in the penicillin-binding protein.</title>
        <authorList>
            <person name="Niemann L."/>
            <person name="Eichhorn I."/>
        </authorList>
    </citation>
    <scope>NUCLEOTIDE SEQUENCE [LARGE SCALE GENOMIC DNA]</scope>
    <source>
        <strain evidence="2 3">IMT40738</strain>
    </source>
</reference>
<evidence type="ECO:0000313" key="2">
    <source>
        <dbReference type="EMBL" id="RRN48111.1"/>
    </source>
</evidence>
<dbReference type="InterPro" id="IPR010982">
    <property type="entry name" value="Lambda_DNA-bd_dom_sf"/>
</dbReference>
<gene>
    <name evidence="2" type="ORF">EI220_12055</name>
</gene>